<dbReference type="Pfam" id="PF00754">
    <property type="entry name" value="F5_F8_type_C"/>
    <property type="match status" value="9"/>
</dbReference>
<dbReference type="STRING" id="50429.A0A2B4SXL3"/>
<gene>
    <name evidence="5" type="primary">F5</name>
    <name evidence="5" type="ORF">AWC38_SpisGene2002</name>
</gene>
<dbReference type="InterPro" id="IPR008979">
    <property type="entry name" value="Galactose-bd-like_sf"/>
</dbReference>
<feature type="domain" description="F5/8 type C" evidence="4">
    <location>
        <begin position="941"/>
        <end position="1138"/>
    </location>
</feature>
<dbReference type="CDD" id="cd00041">
    <property type="entry name" value="CUB"/>
    <property type="match status" value="1"/>
</dbReference>
<dbReference type="InterPro" id="IPR000859">
    <property type="entry name" value="CUB_dom"/>
</dbReference>
<dbReference type="InterPro" id="IPR039477">
    <property type="entry name" value="ILEI/PANDER_dom"/>
</dbReference>
<evidence type="ECO:0000259" key="3">
    <source>
        <dbReference type="PROSITE" id="PS01180"/>
    </source>
</evidence>
<dbReference type="CDD" id="cd00057">
    <property type="entry name" value="FA58C"/>
    <property type="match status" value="7"/>
</dbReference>
<dbReference type="PROSITE" id="PS01285">
    <property type="entry name" value="FA58C_1"/>
    <property type="match status" value="6"/>
</dbReference>
<comment type="caution">
    <text evidence="5">The sequence shown here is derived from an EMBL/GenBank/DDBJ whole genome shotgun (WGS) entry which is preliminary data.</text>
</comment>
<feature type="domain" description="F5/8 type C" evidence="4">
    <location>
        <begin position="1141"/>
        <end position="1339"/>
    </location>
</feature>
<dbReference type="SMART" id="SM00042">
    <property type="entry name" value="CUB"/>
    <property type="match status" value="1"/>
</dbReference>
<dbReference type="PROSITE" id="PS50022">
    <property type="entry name" value="FA58C_3"/>
    <property type="match status" value="9"/>
</dbReference>
<dbReference type="Pfam" id="PF00431">
    <property type="entry name" value="CUB"/>
    <property type="match status" value="1"/>
</dbReference>
<feature type="domain" description="F5/8 type C" evidence="4">
    <location>
        <begin position="786"/>
        <end position="938"/>
    </location>
</feature>
<accession>A0A2B4SXL3</accession>
<feature type="domain" description="CUB" evidence="3">
    <location>
        <begin position="172"/>
        <end position="283"/>
    </location>
</feature>
<name>A0A2B4SXL3_STYPI</name>
<keyword evidence="1 2" id="KW-1015">Disulfide bond</keyword>
<feature type="domain" description="F5/8 type C" evidence="4">
    <location>
        <begin position="283"/>
        <end position="352"/>
    </location>
</feature>
<dbReference type="FunFam" id="2.60.120.260:FF:000002">
    <property type="entry name" value="Coagulation factor VIII"/>
    <property type="match status" value="2"/>
</dbReference>
<feature type="domain" description="F5/8 type C" evidence="4">
    <location>
        <begin position="353"/>
        <end position="501"/>
    </location>
</feature>
<dbReference type="EMBL" id="LSMT01000015">
    <property type="protein sequence ID" value="PFX33125.1"/>
    <property type="molecule type" value="Genomic_DNA"/>
</dbReference>
<dbReference type="Gene3D" id="2.60.120.290">
    <property type="entry name" value="Spermadhesin, CUB domain"/>
    <property type="match status" value="1"/>
</dbReference>
<dbReference type="PROSITE" id="PS52031">
    <property type="entry name" value="GG_LECTIN"/>
    <property type="match status" value="1"/>
</dbReference>
<dbReference type="FunFam" id="2.60.120.260:FF:000016">
    <property type="entry name" value="Contactin-associated protein-like 4 isoform 1"/>
    <property type="match status" value="2"/>
</dbReference>
<dbReference type="PROSITE" id="PS01180">
    <property type="entry name" value="CUB"/>
    <property type="match status" value="1"/>
</dbReference>
<feature type="domain" description="F5/8 type C" evidence="4">
    <location>
        <begin position="504"/>
        <end position="658"/>
    </location>
</feature>
<keyword evidence="6" id="KW-1185">Reference proteome</keyword>
<dbReference type="Pfam" id="PF15711">
    <property type="entry name" value="ILEI"/>
    <property type="match status" value="1"/>
</dbReference>
<comment type="caution">
    <text evidence="2">Lacks conserved residue(s) required for the propagation of feature annotation.</text>
</comment>
<dbReference type="SUPFAM" id="SSF49785">
    <property type="entry name" value="Galactose-binding domain-like"/>
    <property type="match status" value="11"/>
</dbReference>
<dbReference type="Proteomes" id="UP000225706">
    <property type="component" value="Unassembled WGS sequence"/>
</dbReference>
<dbReference type="PANTHER" id="PTHR24543:SF325">
    <property type="entry name" value="F5_8 TYPE C DOMAIN-CONTAINING PROTEIN"/>
    <property type="match status" value="1"/>
</dbReference>
<evidence type="ECO:0000259" key="4">
    <source>
        <dbReference type="PROSITE" id="PS50022"/>
    </source>
</evidence>
<organism evidence="5 6">
    <name type="scientific">Stylophora pistillata</name>
    <name type="common">Smooth cauliflower coral</name>
    <dbReference type="NCBI Taxonomy" id="50429"/>
    <lineage>
        <taxon>Eukaryota</taxon>
        <taxon>Metazoa</taxon>
        <taxon>Cnidaria</taxon>
        <taxon>Anthozoa</taxon>
        <taxon>Hexacorallia</taxon>
        <taxon>Scleractinia</taxon>
        <taxon>Astrocoeniina</taxon>
        <taxon>Pocilloporidae</taxon>
        <taxon>Stylophora</taxon>
    </lineage>
</organism>
<dbReference type="SMART" id="SM00231">
    <property type="entry name" value="FA58C"/>
    <property type="match status" value="7"/>
</dbReference>
<reference evidence="6" key="1">
    <citation type="journal article" date="2017" name="bioRxiv">
        <title>Comparative analysis of the genomes of Stylophora pistillata and Acropora digitifera provides evidence for extensive differences between species of corals.</title>
        <authorList>
            <person name="Voolstra C.R."/>
            <person name="Li Y."/>
            <person name="Liew Y.J."/>
            <person name="Baumgarten S."/>
            <person name="Zoccola D."/>
            <person name="Flot J.-F."/>
            <person name="Tambutte S."/>
            <person name="Allemand D."/>
            <person name="Aranda M."/>
        </authorList>
    </citation>
    <scope>NUCLEOTIDE SEQUENCE [LARGE SCALE GENOMIC DNA]</scope>
</reference>
<proteinExistence type="predicted"/>
<evidence type="ECO:0000313" key="5">
    <source>
        <dbReference type="EMBL" id="PFX33125.1"/>
    </source>
</evidence>
<dbReference type="Gene3D" id="2.60.120.260">
    <property type="entry name" value="Galactose-binding domain-like"/>
    <property type="match status" value="12"/>
</dbReference>
<evidence type="ECO:0000256" key="2">
    <source>
        <dbReference type="PROSITE-ProRule" id="PRU00059"/>
    </source>
</evidence>
<feature type="domain" description="F5/8 type C" evidence="4">
    <location>
        <begin position="1342"/>
        <end position="1467"/>
    </location>
</feature>
<feature type="domain" description="F5/8 type C" evidence="4">
    <location>
        <begin position="1470"/>
        <end position="1584"/>
    </location>
</feature>
<dbReference type="PANTHER" id="PTHR24543">
    <property type="entry name" value="MULTICOPPER OXIDASE-RELATED"/>
    <property type="match status" value="1"/>
</dbReference>
<evidence type="ECO:0000313" key="6">
    <source>
        <dbReference type="Proteomes" id="UP000225706"/>
    </source>
</evidence>
<feature type="domain" description="F5/8 type C" evidence="4">
    <location>
        <begin position="661"/>
        <end position="770"/>
    </location>
</feature>
<feature type="disulfide bond" evidence="2">
    <location>
        <begin position="172"/>
        <end position="199"/>
    </location>
</feature>
<dbReference type="OrthoDB" id="5984965at2759"/>
<dbReference type="PROSITE" id="PS01286">
    <property type="entry name" value="FA58C_2"/>
    <property type="match status" value="6"/>
</dbReference>
<evidence type="ECO:0000256" key="1">
    <source>
        <dbReference type="ARBA" id="ARBA00023157"/>
    </source>
</evidence>
<dbReference type="InterPro" id="IPR035914">
    <property type="entry name" value="Sperma_CUB_dom_sf"/>
</dbReference>
<dbReference type="SUPFAM" id="SSF49854">
    <property type="entry name" value="Spermadhesin, CUB domain"/>
    <property type="match status" value="1"/>
</dbReference>
<protein>
    <submittedName>
        <fullName evidence="5">Coagulation factor V</fullName>
    </submittedName>
</protein>
<sequence length="1584" mass="177736">MTASVAAPTIEVYIRSEGCDDRGKTPNTCGIAYIKVNGKDYSRHGRGHNIVVVDGATGVILDSKVFDTYGDSSAGNNLRDYLNSIKGNKIVLVGVQDEGSRYASSAVSALKRLGAPDPVLGSMRSSFAFAGYAGTVQPAWIKQQKIQQWKPRYRGPSEITPKIPLSSRGYKCQNQTLQGQKGIIYSPRYPERYPDEQYCKWKIIVKASFQVALMITSFSLQSENNTDAVYVYDSQTRVVLGVFYGGQPPPRNGIYSSSNSLSVIFKSDKNGSFYGFQASYSAVKCSDLGMESGVISDAQITASSRMNNNSTPRQARLNFIEQGSKQGGWSSLVKDRNQWLQVDLGSYTTVTGCCSPLGMESQVITDAQITASTQWNNNSPAKSARLKLGGWVAGAVDPKQWLQVDLGTYSTVTAVATQGVNLQGWQKSWTASYHLQYSDDGVTFHFYKEPGETLPKVLGGNRAFWSVVSNKLSQPITARYIRFKPLLWNYRIGMRTEIYGCLVCSTPLGMESGAIKDAQITASTQWDDNHAPSRARLNLKLTGVKRGAWSTRVLDLKQWLHVDLLSLTIVTGVATQGRNAPRIQQWVTKYRFQYSNDGVNFHFYKEKGDNSFKIFTGNGDSESAVYNILNPPITARYIRILPIAWHTNIAMRIEIYGCTVCSTPLGMESGAIKDAQITASTQWDDNHATSRARLNLKLTGVKRGAWSTRVVDPRQWLQVDLLSLTIVTGVATQGRNAPRIQQWVTKYRFQYSNDGVNFHFYKEKGDNSFKVFSSFLLFLMFVNRVCFAPLGMEDGTITDVQVSSSSRLDDNHSPSQARLNFKDEGFKAGGWSAQTNDKNQWLQVDLGIYTRVTRVATQGLNANDEWVTKYRIQYSDDGGNFQYYKQQGDNKWTVLTGNKGSDTIAHNDLNPPITARFIRFLPNGWHNKISMRTEIYGCPACVTALGMESQAIEDAQISASSQLDGNYSAIQGRLHLKRNGQRQGGWSALTNDRNQWLQVDLNTFARVTVVATQGRDGFKEWVTKYSLQYSDDAQTNDKNQWLQVDLGIYTRVTRVATQGLNANDEWVTKYRLQYSDDGRNFQYYKQQGDNKWTVLNGNKGSDTNAYNNLNPPLTARFIRFLPNGWHNRISMRTEIYGCPACVTALGMESQTIEDAQIRASSQVDGNYSAIQGRLHLKRNGQKQGGWSALTNDLNQWLQVDLNTFARVTVVATQGRDGFKEWVTKYNLQYSDDGVTFAFYKEFDSSSEKVWCLMETEIRVGRNGHDEWVTKFRLQYGEDEDILHFFEDPGHFAAKVFKGNTDSDTVVYDTLTPPIITRYIRFKPAEWHNRISMRVEIYGCSGCINPLGMAFGSISDIHITASSQLDGNHSASQARLHFQADGYKVGGWSALTNDVNPWLQVDLGSYTKVTRLATQGMDGYNQWVFDGNQDQKTVVYNVLSPPITTRYIQLKPIAWNDHISMRMEIYGCPGCVAPLGMDSGAITDAQISASSQWDDNHAARQGRLHFKRVFGTSGSWSSRRNDLNQWFQVDLAQYTTVTGIATQGRNHPWIDQYVTAYKLQYSDDGVSFQFYKETPLEAEKKKTIV</sequence>
<dbReference type="InterPro" id="IPR000421">
    <property type="entry name" value="FA58C"/>
</dbReference>